<dbReference type="OrthoDB" id="2113965at2759"/>
<dbReference type="Proteomes" id="UP000194236">
    <property type="component" value="Unassembled WGS sequence"/>
</dbReference>
<dbReference type="EMBL" id="MUJZ01048180">
    <property type="protein sequence ID" value="OTF74211.1"/>
    <property type="molecule type" value="Genomic_DNA"/>
</dbReference>
<feature type="non-terminal residue" evidence="1">
    <location>
        <position position="150"/>
    </location>
</feature>
<dbReference type="AlphaFoldDB" id="A0A1Y3B0A7"/>
<evidence type="ECO:0000313" key="2">
    <source>
        <dbReference type="Proteomes" id="UP000194236"/>
    </source>
</evidence>
<name>A0A1Y3B0A7_EURMA</name>
<reference evidence="1 2" key="1">
    <citation type="submission" date="2017-03" db="EMBL/GenBank/DDBJ databases">
        <title>Genome Survey of Euroglyphus maynei.</title>
        <authorList>
            <person name="Arlian L.G."/>
            <person name="Morgan M.S."/>
            <person name="Rider S.D."/>
        </authorList>
    </citation>
    <scope>NUCLEOTIDE SEQUENCE [LARGE SCALE GENOMIC DNA]</scope>
    <source>
        <strain evidence="1">Arlian Lab</strain>
        <tissue evidence="1">Whole body</tissue>
    </source>
</reference>
<evidence type="ECO:0000313" key="1">
    <source>
        <dbReference type="EMBL" id="OTF74211.1"/>
    </source>
</evidence>
<proteinExistence type="predicted"/>
<accession>A0A1Y3B0A7</accession>
<keyword evidence="2" id="KW-1185">Reference proteome</keyword>
<comment type="caution">
    <text evidence="1">The sequence shown here is derived from an EMBL/GenBank/DDBJ whole genome shotgun (WGS) entry which is preliminary data.</text>
</comment>
<feature type="non-terminal residue" evidence="1">
    <location>
        <position position="1"/>
    </location>
</feature>
<protein>
    <submittedName>
        <fullName evidence="1">Uncharacterized protein</fullName>
    </submittedName>
</protein>
<gene>
    <name evidence="1" type="ORF">BLA29_013479</name>
</gene>
<sequence length="150" mass="17640">NNDKGEDLFDFLTKTSKNNSSKQTVVDKRKEEMANKDQQIRYSRELNSYFRDDVNKRFIDDADELQRIHKVKNEQVEKEESDQEDDECVSEADLNSLNAKMLKAEMLGNSELANELRTKLDQLKRTKSTEHVKYVNKTVKEKEKKTEDSM</sequence>
<organism evidence="1 2">
    <name type="scientific">Euroglyphus maynei</name>
    <name type="common">Mayne's house dust mite</name>
    <dbReference type="NCBI Taxonomy" id="6958"/>
    <lineage>
        <taxon>Eukaryota</taxon>
        <taxon>Metazoa</taxon>
        <taxon>Ecdysozoa</taxon>
        <taxon>Arthropoda</taxon>
        <taxon>Chelicerata</taxon>
        <taxon>Arachnida</taxon>
        <taxon>Acari</taxon>
        <taxon>Acariformes</taxon>
        <taxon>Sarcoptiformes</taxon>
        <taxon>Astigmata</taxon>
        <taxon>Psoroptidia</taxon>
        <taxon>Analgoidea</taxon>
        <taxon>Pyroglyphidae</taxon>
        <taxon>Pyroglyphinae</taxon>
        <taxon>Euroglyphus</taxon>
    </lineage>
</organism>